<feature type="region of interest" description="Disordered" evidence="1">
    <location>
        <begin position="1"/>
        <end position="163"/>
    </location>
</feature>
<dbReference type="RefSeq" id="XP_033817700.1">
    <property type="nucleotide sequence ID" value="XM_033961809.1"/>
</dbReference>
<proteinExistence type="predicted"/>
<evidence type="ECO:0000256" key="1">
    <source>
        <dbReference type="SAM" id="MobiDB-lite"/>
    </source>
</evidence>
<dbReference type="CTD" id="83543"/>
<dbReference type="KEGG" id="gsh:117368294"/>
<gene>
    <name evidence="3" type="primary">AIF1L</name>
</gene>
<organism evidence="2 3">
    <name type="scientific">Geotrypetes seraphini</name>
    <name type="common">Gaboon caecilian</name>
    <name type="synonym">Caecilia seraphini</name>
    <dbReference type="NCBI Taxonomy" id="260995"/>
    <lineage>
        <taxon>Eukaryota</taxon>
        <taxon>Metazoa</taxon>
        <taxon>Chordata</taxon>
        <taxon>Craniata</taxon>
        <taxon>Vertebrata</taxon>
        <taxon>Euteleostomi</taxon>
        <taxon>Amphibia</taxon>
        <taxon>Gymnophiona</taxon>
        <taxon>Geotrypetes</taxon>
    </lineage>
</organism>
<feature type="compositionally biased region" description="Polar residues" evidence="1">
    <location>
        <begin position="137"/>
        <end position="149"/>
    </location>
</feature>
<name>A0A6P8SFR8_GEOSA</name>
<protein>
    <submittedName>
        <fullName evidence="3">Allograft inflammatory factor 1-like isoform X1</fullName>
    </submittedName>
</protein>
<reference evidence="3" key="1">
    <citation type="submission" date="2025-08" db="UniProtKB">
        <authorList>
            <consortium name="RefSeq"/>
        </authorList>
    </citation>
    <scope>IDENTIFICATION</scope>
</reference>
<dbReference type="AlphaFoldDB" id="A0A6P8SFR8"/>
<evidence type="ECO:0000313" key="2">
    <source>
        <dbReference type="Proteomes" id="UP000515159"/>
    </source>
</evidence>
<accession>A0A6P8SFR8</accession>
<sequence>MGTSLGAPPGLAPTPTCGPEEKPSPCSSTARSSVKPRPPATREQQMEREPREKPACMQPRLPPMEEQPATGLTRPLATEEPIPDRPCLPAAGDRRPGPPLLHNQPTSSQTRLSEERTPRGTPPDISRQGDCRGRPPRSSQDAGSATSSLRKGHNEARCREKNRGSKYTVHRNSCWVEVFFYYTAGHSSRRISCQTAASDRSLDHFLDRWENFRTVEGAAGPQTAGSESGVPG</sequence>
<dbReference type="InParanoid" id="A0A6P8SFR8"/>
<feature type="compositionally biased region" description="Basic and acidic residues" evidence="1">
    <location>
        <begin position="152"/>
        <end position="163"/>
    </location>
</feature>
<keyword evidence="2" id="KW-1185">Reference proteome</keyword>
<dbReference type="GeneID" id="117368294"/>
<feature type="compositionally biased region" description="Basic and acidic residues" evidence="1">
    <location>
        <begin position="44"/>
        <end position="54"/>
    </location>
</feature>
<evidence type="ECO:0000313" key="3">
    <source>
        <dbReference type="RefSeq" id="XP_033817700.1"/>
    </source>
</evidence>
<dbReference type="Proteomes" id="UP000515159">
    <property type="component" value="Chromosome 10"/>
</dbReference>